<accession>A0A2P2EC17</accession>
<evidence type="ECO:0000256" key="6">
    <source>
        <dbReference type="PROSITE-ProRule" id="PRU01240"/>
    </source>
</evidence>
<dbReference type="SUPFAM" id="SSF52743">
    <property type="entry name" value="Subtilisin-like"/>
    <property type="match status" value="1"/>
</dbReference>
<evidence type="ECO:0000256" key="7">
    <source>
        <dbReference type="RuleBase" id="RU003355"/>
    </source>
</evidence>
<feature type="active site" description="Charge relay system" evidence="5 6">
    <location>
        <position position="263"/>
    </location>
</feature>
<reference evidence="10" key="1">
    <citation type="journal article" date="2018" name="Genome Announc.">
        <title>Draft Genome Sequence of "Candidatus Phycosocius bacilliformis," an Alphaproteobacterial Ectosymbiont of the Hydrocarbon-Producing Green Alga Botryococcus braunii.</title>
        <authorList>
            <person name="Tanabe Y."/>
            <person name="Yamaguchi H."/>
            <person name="Watanabe M.M."/>
        </authorList>
    </citation>
    <scope>NUCLEOTIDE SEQUENCE [LARGE SCALE GENOMIC DNA]</scope>
    <source>
        <strain evidence="10">BOTRYCO-2</strain>
    </source>
</reference>
<dbReference type="InterPro" id="IPR022398">
    <property type="entry name" value="Peptidase_S8_His-AS"/>
</dbReference>
<dbReference type="PANTHER" id="PTHR43806">
    <property type="entry name" value="PEPTIDASE S8"/>
    <property type="match status" value="1"/>
</dbReference>
<feature type="signal peptide" evidence="8">
    <location>
        <begin position="1"/>
        <end position="22"/>
    </location>
</feature>
<feature type="chain" id="PRO_5015145857" evidence="8">
    <location>
        <begin position="23"/>
        <end position="722"/>
    </location>
</feature>
<keyword evidence="8" id="KW-0732">Signal</keyword>
<evidence type="ECO:0000256" key="2">
    <source>
        <dbReference type="ARBA" id="ARBA00022670"/>
    </source>
</evidence>
<dbReference type="PROSITE" id="PS51892">
    <property type="entry name" value="SUBTILASE"/>
    <property type="match status" value="1"/>
</dbReference>
<dbReference type="PANTHER" id="PTHR43806:SF11">
    <property type="entry name" value="CEREVISIN-RELATED"/>
    <property type="match status" value="1"/>
</dbReference>
<dbReference type="EC" id="3.4.21.62" evidence="10"/>
<name>A0A2P2EC17_9PROT</name>
<dbReference type="PROSITE" id="PS00138">
    <property type="entry name" value="SUBTILASE_SER"/>
    <property type="match status" value="1"/>
</dbReference>
<evidence type="ECO:0000256" key="8">
    <source>
        <dbReference type="SAM" id="SignalP"/>
    </source>
</evidence>
<evidence type="ECO:0000256" key="5">
    <source>
        <dbReference type="PIRSR" id="PIRSR615500-1"/>
    </source>
</evidence>
<evidence type="ECO:0000259" key="9">
    <source>
        <dbReference type="Pfam" id="PF00082"/>
    </source>
</evidence>
<dbReference type="InterPro" id="IPR036852">
    <property type="entry name" value="Peptidase_S8/S53_dom_sf"/>
</dbReference>
<evidence type="ECO:0000256" key="4">
    <source>
        <dbReference type="ARBA" id="ARBA00022825"/>
    </source>
</evidence>
<dbReference type="Gene3D" id="3.40.50.200">
    <property type="entry name" value="Peptidase S8/S53 domain"/>
    <property type="match status" value="1"/>
</dbReference>
<evidence type="ECO:0000256" key="1">
    <source>
        <dbReference type="ARBA" id="ARBA00011073"/>
    </source>
</evidence>
<dbReference type="OrthoDB" id="5405281at2"/>
<evidence type="ECO:0000313" key="11">
    <source>
        <dbReference type="Proteomes" id="UP000245086"/>
    </source>
</evidence>
<dbReference type="InterPro" id="IPR023827">
    <property type="entry name" value="Peptidase_S8_Asp-AS"/>
</dbReference>
<dbReference type="PROSITE" id="PS00136">
    <property type="entry name" value="SUBTILASE_ASP"/>
    <property type="match status" value="1"/>
</dbReference>
<keyword evidence="3 6" id="KW-0378">Hydrolase</keyword>
<protein>
    <submittedName>
        <fullName evidence="10">Subtilisin DY</fullName>
        <ecNumber evidence="10">3.4.21.62</ecNumber>
    </submittedName>
</protein>
<dbReference type="InterPro" id="IPR000209">
    <property type="entry name" value="Peptidase_S8/S53_dom"/>
</dbReference>
<evidence type="ECO:0000313" key="10">
    <source>
        <dbReference type="EMBL" id="GBF58593.1"/>
    </source>
</evidence>
<dbReference type="PRINTS" id="PR00723">
    <property type="entry name" value="SUBTILISIN"/>
</dbReference>
<keyword evidence="2 6" id="KW-0645">Protease</keyword>
<comment type="caution">
    <text evidence="10">The sequence shown here is derived from an EMBL/GenBank/DDBJ whole genome shotgun (WGS) entry which is preliminary data.</text>
</comment>
<dbReference type="Proteomes" id="UP000245086">
    <property type="component" value="Unassembled WGS sequence"/>
</dbReference>
<organism evidence="10 11">
    <name type="scientific">Candidatus Phycosocius bacilliformis</name>
    <dbReference type="NCBI Taxonomy" id="1445552"/>
    <lineage>
        <taxon>Bacteria</taxon>
        <taxon>Pseudomonadati</taxon>
        <taxon>Pseudomonadota</taxon>
        <taxon>Alphaproteobacteria</taxon>
        <taxon>Caulobacterales</taxon>
        <taxon>Caulobacterales incertae sedis</taxon>
        <taxon>Candidatus Phycosocius</taxon>
    </lineage>
</organism>
<dbReference type="InterPro" id="IPR050131">
    <property type="entry name" value="Peptidase_S8_subtilisin-like"/>
</dbReference>
<feature type="domain" description="Peptidase S8/S53" evidence="9">
    <location>
        <begin position="54"/>
        <end position="311"/>
    </location>
</feature>
<feature type="active site" description="Charge relay system" evidence="5 6">
    <location>
        <position position="99"/>
    </location>
</feature>
<proteinExistence type="inferred from homology"/>
<dbReference type="EMBL" id="BFBR01000007">
    <property type="protein sequence ID" value="GBF58593.1"/>
    <property type="molecule type" value="Genomic_DNA"/>
</dbReference>
<keyword evidence="11" id="KW-1185">Reference proteome</keyword>
<comment type="similarity">
    <text evidence="1 6 7">Belongs to the peptidase S8 family.</text>
</comment>
<gene>
    <name evidence="10" type="primary">apr_2</name>
    <name evidence="10" type="ORF">PbB2_02279</name>
</gene>
<dbReference type="GO" id="GO:0004252">
    <property type="term" value="F:serine-type endopeptidase activity"/>
    <property type="evidence" value="ECO:0007669"/>
    <property type="project" value="UniProtKB-UniRule"/>
</dbReference>
<dbReference type="RefSeq" id="WP_108985460.1">
    <property type="nucleotide sequence ID" value="NZ_BFBR01000007.1"/>
</dbReference>
<evidence type="ECO:0000256" key="3">
    <source>
        <dbReference type="ARBA" id="ARBA00022801"/>
    </source>
</evidence>
<dbReference type="PROSITE" id="PS00137">
    <property type="entry name" value="SUBTILASE_HIS"/>
    <property type="match status" value="1"/>
</dbReference>
<dbReference type="Pfam" id="PF00082">
    <property type="entry name" value="Peptidase_S8"/>
    <property type="match status" value="1"/>
</dbReference>
<keyword evidence="4 6" id="KW-0720">Serine protease</keyword>
<dbReference type="InterPro" id="IPR023828">
    <property type="entry name" value="Peptidase_S8_Ser-AS"/>
</dbReference>
<feature type="active site" description="Charge relay system" evidence="5 6">
    <location>
        <position position="63"/>
    </location>
</feature>
<dbReference type="GO" id="GO:0006508">
    <property type="term" value="P:proteolysis"/>
    <property type="evidence" value="ECO:0007669"/>
    <property type="project" value="UniProtKB-KW"/>
</dbReference>
<dbReference type="InterPro" id="IPR015500">
    <property type="entry name" value="Peptidase_S8_subtilisin-rel"/>
</dbReference>
<sequence length="722" mass="73148">MKTALLSMTALVGLLPAGAALAQTVPVPTGQELQWSSAAQRVGALKPRPWAARGTGVTIAIIDSGIRRDHIDFTGAIVGGYNAFTNQAGIAAVSDTNGHGTHVASLAAARANGVGMVGVASNARILPVQVFQGSSTSDFFVARGINYATSQRAFVMNLSLGGSGMSPTIRTALQGAQAAGLLMVIAAGNEGQANPSWPARHASEAWAKGQIIAVGAVDANNFIASFSNRAGDARNFYLVAPGVNLIGAFPSGTNTYAMMSGTSMAAPVVAGAAAVVKSAWPFLTAPKVAEVLFVTATDLGEKGIDPIYGRGLLNLERALLPVGTVTTVSSAGTTPLALAPTGSGGVTIGAKSFAGANGAFDGVVFDAFGRDFAYDFAAGAQDLRPDSVSILASKLTARMQTKLAAIPTPTGTLSLVASPAQAEGSAASGGLHFIGNTGNAWAVSIGQTSPILGASAAVGPAPKARLLGFADHGGLFEGTTASVASQNLLANGITVTLGARLQGEQAQRRGLNWTPQATSQAASIEAGLSRQFDRVSFGASVAAIQEANGRLGDVDTGLFGLNGPAHTLALQADMALALTEATSLSARLSHASVAAQTGGRASLVTSMSRTEATAFAVNLAHRDWLAAGDQVDLAIGTPLTSISGNMNLLLATGADPETGAPIMTRRAVSLSSKTPERRLEAVYTRPMGADAALALAVMAREDADGIAGKQDQALMIRYQTSF</sequence>
<dbReference type="AlphaFoldDB" id="A0A2P2EC17"/>